<evidence type="ECO:0000313" key="15">
    <source>
        <dbReference type="EMBL" id="KAK0611443.1"/>
    </source>
</evidence>
<dbReference type="InterPro" id="IPR036188">
    <property type="entry name" value="FAD/NAD-bd_sf"/>
</dbReference>
<feature type="transmembrane region" description="Helical" evidence="12">
    <location>
        <begin position="409"/>
        <end position="430"/>
    </location>
</feature>
<comment type="catalytic activity">
    <reaction evidence="12">
        <text>squalene + reduced [NADPH--hemoprotein reductase] + O2 = (S)-2,3-epoxysqualene + oxidized [NADPH--hemoprotein reductase] + H2O + H(+)</text>
        <dbReference type="Rhea" id="RHEA:25282"/>
        <dbReference type="Rhea" id="RHEA-COMP:11964"/>
        <dbReference type="Rhea" id="RHEA-COMP:11965"/>
        <dbReference type="ChEBI" id="CHEBI:15377"/>
        <dbReference type="ChEBI" id="CHEBI:15378"/>
        <dbReference type="ChEBI" id="CHEBI:15379"/>
        <dbReference type="ChEBI" id="CHEBI:15440"/>
        <dbReference type="ChEBI" id="CHEBI:15441"/>
        <dbReference type="ChEBI" id="CHEBI:57618"/>
        <dbReference type="ChEBI" id="CHEBI:58210"/>
        <dbReference type="EC" id="1.14.14.17"/>
    </reaction>
</comment>
<name>A0AA39WB38_9PEZI</name>
<keyword evidence="5 12" id="KW-0285">Flavoprotein</keyword>
<dbReference type="InterPro" id="IPR040125">
    <property type="entry name" value="Squalene_monox"/>
</dbReference>
<evidence type="ECO:0000256" key="8">
    <source>
        <dbReference type="ARBA" id="ARBA00022848"/>
    </source>
</evidence>
<dbReference type="Pfam" id="PF08491">
    <property type="entry name" value="SE"/>
    <property type="match status" value="1"/>
</dbReference>
<protein>
    <recommendedName>
        <fullName evidence="4 12">Squalene monooxygenase</fullName>
        <ecNumber evidence="4 12">1.14.14.17</ecNumber>
    </recommendedName>
</protein>
<dbReference type="InterPro" id="IPR013698">
    <property type="entry name" value="Squalene_epoxidase"/>
</dbReference>
<organism evidence="15 16">
    <name type="scientific">Immersiella caudata</name>
    <dbReference type="NCBI Taxonomy" id="314043"/>
    <lineage>
        <taxon>Eukaryota</taxon>
        <taxon>Fungi</taxon>
        <taxon>Dikarya</taxon>
        <taxon>Ascomycota</taxon>
        <taxon>Pezizomycotina</taxon>
        <taxon>Sordariomycetes</taxon>
        <taxon>Sordariomycetidae</taxon>
        <taxon>Sordariales</taxon>
        <taxon>Lasiosphaeriaceae</taxon>
        <taxon>Immersiella</taxon>
    </lineage>
</organism>
<comment type="function">
    <text evidence="12">Catalyzes the stereospecific oxidation of squalene to (S)-2,3-epoxysqualene, and is considered to be a rate-limiting enzyme in steroid biosynthesis.</text>
</comment>
<dbReference type="GO" id="GO:0050660">
    <property type="term" value="F:flavin adenine dinucleotide binding"/>
    <property type="evidence" value="ECO:0007669"/>
    <property type="project" value="UniProtKB-UniRule"/>
</dbReference>
<keyword evidence="7 12" id="KW-0274">FAD</keyword>
<comment type="similarity">
    <text evidence="3 12">Belongs to the squalene monooxygenase family.</text>
</comment>
<evidence type="ECO:0000256" key="6">
    <source>
        <dbReference type="ARBA" id="ARBA00022692"/>
    </source>
</evidence>
<dbReference type="AlphaFoldDB" id="A0AA39WB38"/>
<evidence type="ECO:0000256" key="7">
    <source>
        <dbReference type="ARBA" id="ARBA00022827"/>
    </source>
</evidence>
<dbReference type="GO" id="GO:0006696">
    <property type="term" value="P:ergosterol biosynthetic process"/>
    <property type="evidence" value="ECO:0007669"/>
    <property type="project" value="TreeGrafter"/>
</dbReference>
<dbReference type="SUPFAM" id="SSF51905">
    <property type="entry name" value="FAD/NAD(P)-binding domain"/>
    <property type="match status" value="1"/>
</dbReference>
<gene>
    <name evidence="15" type="ORF">B0T14DRAFT_548624</name>
</gene>
<dbReference type="PRINTS" id="PR00420">
    <property type="entry name" value="RNGMNOXGNASE"/>
</dbReference>
<feature type="domain" description="Squalene epoxidase" evidence="14">
    <location>
        <begin position="222"/>
        <end position="408"/>
    </location>
</feature>
<feature type="transmembrane region" description="Helical" evidence="12">
    <location>
        <begin position="6"/>
        <end position="27"/>
    </location>
</feature>
<evidence type="ECO:0000313" key="16">
    <source>
        <dbReference type="Proteomes" id="UP001175000"/>
    </source>
</evidence>
<proteinExistence type="inferred from homology"/>
<dbReference type="EC" id="1.14.14.17" evidence="4 12"/>
<dbReference type="GO" id="GO:0004506">
    <property type="term" value="F:squalene monooxygenase activity"/>
    <property type="evidence" value="ECO:0007669"/>
    <property type="project" value="UniProtKB-UniRule"/>
</dbReference>
<sequence length="439" mass="48588">MLSESLNSEIIVVGAGIAGCATAVVFARQGRQVLLLERSLKEPDRIVGELLQPGGVNTLAELGLAHCLKGIEATPIEGYHLYWKDQEVSFWLCDIGGTKPEGRSFHHGKFVSNLRQSAAAYLNLTLLEATVVEIVRDCDSGRVAGVVCVSPDGQQTKFLAPLTILADGSSSNFRSQFTRHRPKAQSRFWGLEMVDTKLPIPRYAHAALGRGPPILMYPISSSVRRYLRERVLPVVPEKVQSQLSDAIENGRLRSMPNAWMPSTKNTTPGLITIGDASNMRHPVTGAGMTVALKDAVLLAETLNPIDAPDLRNVSDMAKRMSDFHWKRKGHSTPLNILAQALYLLFVSEDPALQIMQRGFIRYVQDGEKNFAEAAWIMGGLPIRPWRLFYHFISVAVYSIRLHIRRPSWWGLAGAVFQSVSVLAAAVHIIWGPLVDELRR</sequence>
<keyword evidence="8" id="KW-0492">Microsome</keyword>
<evidence type="ECO:0000256" key="1">
    <source>
        <dbReference type="ARBA" id="ARBA00001974"/>
    </source>
</evidence>
<keyword evidence="16" id="KW-1185">Reference proteome</keyword>
<comment type="caution">
    <text evidence="15">The sequence shown here is derived from an EMBL/GenBank/DDBJ whole genome shotgun (WGS) entry which is preliminary data.</text>
</comment>
<comment type="cofactor">
    <cofactor evidence="1 12">
        <name>FAD</name>
        <dbReference type="ChEBI" id="CHEBI:57692"/>
    </cofactor>
</comment>
<accession>A0AA39WB38</accession>
<dbReference type="PANTHER" id="PTHR10835:SF0">
    <property type="entry name" value="SQUALENE MONOOXYGENASE"/>
    <property type="match status" value="1"/>
</dbReference>
<comment type="subcellular location">
    <subcellularLocation>
        <location evidence="12">Endoplasmic reticulum membrane</location>
        <topology evidence="12">Multi-pass membrane protein</topology>
    </subcellularLocation>
    <subcellularLocation>
        <location evidence="2">Microsome membrane</location>
        <topology evidence="2">Multi-pass membrane protein</topology>
    </subcellularLocation>
</comment>
<keyword evidence="11 12" id="KW-0472">Membrane</keyword>
<reference evidence="15" key="1">
    <citation type="submission" date="2023-06" db="EMBL/GenBank/DDBJ databases">
        <title>Genome-scale phylogeny and comparative genomics of the fungal order Sordariales.</title>
        <authorList>
            <consortium name="Lawrence Berkeley National Laboratory"/>
            <person name="Hensen N."/>
            <person name="Bonometti L."/>
            <person name="Westerberg I."/>
            <person name="Brannstrom I.O."/>
            <person name="Guillou S."/>
            <person name="Cros-Aarteil S."/>
            <person name="Calhoun S."/>
            <person name="Haridas S."/>
            <person name="Kuo A."/>
            <person name="Mondo S."/>
            <person name="Pangilinan J."/>
            <person name="Riley R."/>
            <person name="Labutti K."/>
            <person name="Andreopoulos B."/>
            <person name="Lipzen A."/>
            <person name="Chen C."/>
            <person name="Yanf M."/>
            <person name="Daum C."/>
            <person name="Ng V."/>
            <person name="Clum A."/>
            <person name="Steindorff A."/>
            <person name="Ohm R."/>
            <person name="Martin F."/>
            <person name="Silar P."/>
            <person name="Natvig D."/>
            <person name="Lalanne C."/>
            <person name="Gautier V."/>
            <person name="Ament-Velasquez S.L."/>
            <person name="Kruys A."/>
            <person name="Hutchinson M.I."/>
            <person name="Powell A.J."/>
            <person name="Barry K."/>
            <person name="Miller A.N."/>
            <person name="Grigoriev I.V."/>
            <person name="Debuchy R."/>
            <person name="Gladieux P."/>
            <person name="Thoren M.H."/>
            <person name="Johannesson H."/>
        </authorList>
    </citation>
    <scope>NUCLEOTIDE SEQUENCE</scope>
    <source>
        <strain evidence="15">CBS 606.72</strain>
    </source>
</reference>
<dbReference type="GO" id="GO:0005789">
    <property type="term" value="C:endoplasmic reticulum membrane"/>
    <property type="evidence" value="ECO:0007669"/>
    <property type="project" value="UniProtKB-SubCell"/>
</dbReference>
<dbReference type="Proteomes" id="UP001175000">
    <property type="component" value="Unassembled WGS sequence"/>
</dbReference>
<dbReference type="InterPro" id="IPR006076">
    <property type="entry name" value="FAD-dep_OxRdtase"/>
</dbReference>
<evidence type="ECO:0000259" key="14">
    <source>
        <dbReference type="Pfam" id="PF08491"/>
    </source>
</evidence>
<dbReference type="Pfam" id="PF01266">
    <property type="entry name" value="DAO"/>
    <property type="match status" value="1"/>
</dbReference>
<evidence type="ECO:0000256" key="12">
    <source>
        <dbReference type="RuleBase" id="RU367121"/>
    </source>
</evidence>
<feature type="domain" description="FAD dependent oxidoreductase" evidence="13">
    <location>
        <begin position="10"/>
        <end position="39"/>
    </location>
</feature>
<evidence type="ECO:0000256" key="2">
    <source>
        <dbReference type="ARBA" id="ARBA00004154"/>
    </source>
</evidence>
<keyword evidence="6 12" id="KW-0812">Transmembrane</keyword>
<evidence type="ECO:0000256" key="9">
    <source>
        <dbReference type="ARBA" id="ARBA00022989"/>
    </source>
</evidence>
<evidence type="ECO:0000259" key="13">
    <source>
        <dbReference type="Pfam" id="PF01266"/>
    </source>
</evidence>
<evidence type="ECO:0000256" key="5">
    <source>
        <dbReference type="ARBA" id="ARBA00022630"/>
    </source>
</evidence>
<keyword evidence="10 12" id="KW-0560">Oxidoreductase</keyword>
<keyword evidence="9 12" id="KW-1133">Transmembrane helix</keyword>
<dbReference type="EMBL" id="JAULSU010000007">
    <property type="protein sequence ID" value="KAK0611443.1"/>
    <property type="molecule type" value="Genomic_DNA"/>
</dbReference>
<dbReference type="Gene3D" id="3.50.50.60">
    <property type="entry name" value="FAD/NAD(P)-binding domain"/>
    <property type="match status" value="1"/>
</dbReference>
<evidence type="ECO:0000256" key="3">
    <source>
        <dbReference type="ARBA" id="ARBA00008802"/>
    </source>
</evidence>
<evidence type="ECO:0000256" key="11">
    <source>
        <dbReference type="ARBA" id="ARBA00023136"/>
    </source>
</evidence>
<dbReference type="PANTHER" id="PTHR10835">
    <property type="entry name" value="SQUALENE MONOOXYGENASE"/>
    <property type="match status" value="1"/>
</dbReference>
<keyword evidence="12" id="KW-0256">Endoplasmic reticulum</keyword>
<evidence type="ECO:0000256" key="10">
    <source>
        <dbReference type="ARBA" id="ARBA00023002"/>
    </source>
</evidence>
<evidence type="ECO:0000256" key="4">
    <source>
        <dbReference type="ARBA" id="ARBA00012312"/>
    </source>
</evidence>